<gene>
    <name evidence="1" type="ORF">GCM10007931_14320</name>
</gene>
<accession>A0ABQ6EPI4</accession>
<comment type="caution">
    <text evidence="1">The sequence shown here is derived from an EMBL/GenBank/DDBJ whole genome shotgun (WGS) entry which is preliminary data.</text>
</comment>
<dbReference type="Proteomes" id="UP001157156">
    <property type="component" value="Unassembled WGS sequence"/>
</dbReference>
<dbReference type="EMBL" id="BSPV01000004">
    <property type="protein sequence ID" value="GLT14457.1"/>
    <property type="molecule type" value="Genomic_DNA"/>
</dbReference>
<keyword evidence="2" id="KW-1185">Reference proteome</keyword>
<name>A0ABQ6EPI4_9VIBR</name>
<evidence type="ECO:0000313" key="1">
    <source>
        <dbReference type="EMBL" id="GLT14457.1"/>
    </source>
</evidence>
<reference evidence="2" key="1">
    <citation type="journal article" date="2019" name="Int. J. Syst. Evol. Microbiol.">
        <title>The Global Catalogue of Microorganisms (GCM) 10K type strain sequencing project: providing services to taxonomists for standard genome sequencing and annotation.</title>
        <authorList>
            <consortium name="The Broad Institute Genomics Platform"/>
            <consortium name="The Broad Institute Genome Sequencing Center for Infectious Disease"/>
            <person name="Wu L."/>
            <person name="Ma J."/>
        </authorList>
    </citation>
    <scope>NUCLEOTIDE SEQUENCE [LARGE SCALE GENOMIC DNA]</scope>
    <source>
        <strain evidence="2">NBRC 111146</strain>
    </source>
</reference>
<evidence type="ECO:0000313" key="2">
    <source>
        <dbReference type="Proteomes" id="UP001157156"/>
    </source>
</evidence>
<sequence>MSEYANAKIYGKLLAKSTTNKPTYRPIYVDILREKYKNLIYKGIQRKNSPQILRSFH</sequence>
<proteinExistence type="predicted"/>
<organism evidence="1 2">
    <name type="scientific">Vibrio algivorus</name>
    <dbReference type="NCBI Taxonomy" id="1667024"/>
    <lineage>
        <taxon>Bacteria</taxon>
        <taxon>Pseudomonadati</taxon>
        <taxon>Pseudomonadota</taxon>
        <taxon>Gammaproteobacteria</taxon>
        <taxon>Vibrionales</taxon>
        <taxon>Vibrionaceae</taxon>
        <taxon>Vibrio</taxon>
    </lineage>
</organism>
<protein>
    <submittedName>
        <fullName evidence="1">Uncharacterized protein</fullName>
    </submittedName>
</protein>